<keyword evidence="1" id="KW-0812">Transmembrane</keyword>
<dbReference type="RefSeq" id="WP_189307246.1">
    <property type="nucleotide sequence ID" value="NZ_BMRP01000045.1"/>
</dbReference>
<proteinExistence type="predicted"/>
<dbReference type="EMBL" id="BMRP01000045">
    <property type="protein sequence ID" value="GGU94300.1"/>
    <property type="molecule type" value="Genomic_DNA"/>
</dbReference>
<evidence type="ECO:0000313" key="3">
    <source>
        <dbReference type="Proteomes" id="UP000654471"/>
    </source>
</evidence>
<sequence>MRIEVQVSHHIDLTVTVALRLSRRATIWLGTLVASAGGSGVGWLILRR</sequence>
<dbReference type="Proteomes" id="UP000654471">
    <property type="component" value="Unassembled WGS sequence"/>
</dbReference>
<feature type="transmembrane region" description="Helical" evidence="1">
    <location>
        <begin position="25"/>
        <end position="46"/>
    </location>
</feature>
<comment type="caution">
    <text evidence="2">The sequence shown here is derived from an EMBL/GenBank/DDBJ whole genome shotgun (WGS) entry which is preliminary data.</text>
</comment>
<keyword evidence="3" id="KW-1185">Reference proteome</keyword>
<keyword evidence="1" id="KW-0472">Membrane</keyword>
<evidence type="ECO:0000256" key="1">
    <source>
        <dbReference type="SAM" id="Phobius"/>
    </source>
</evidence>
<evidence type="ECO:0000313" key="2">
    <source>
        <dbReference type="EMBL" id="GGU94300.1"/>
    </source>
</evidence>
<keyword evidence="1" id="KW-1133">Transmembrane helix</keyword>
<reference evidence="3" key="1">
    <citation type="journal article" date="2019" name="Int. J. Syst. Evol. Microbiol.">
        <title>The Global Catalogue of Microorganisms (GCM) 10K type strain sequencing project: providing services to taxonomists for standard genome sequencing and annotation.</title>
        <authorList>
            <consortium name="The Broad Institute Genomics Platform"/>
            <consortium name="The Broad Institute Genome Sequencing Center for Infectious Disease"/>
            <person name="Wu L."/>
            <person name="Ma J."/>
        </authorList>
    </citation>
    <scope>NUCLEOTIDE SEQUENCE [LARGE SCALE GENOMIC DNA]</scope>
    <source>
        <strain evidence="3">JCM 3399</strain>
    </source>
</reference>
<protein>
    <submittedName>
        <fullName evidence="2">Uncharacterized protein</fullName>
    </submittedName>
</protein>
<accession>A0ABQ2VLA7</accession>
<name>A0ABQ2VLA7_9ACTN</name>
<organism evidence="2 3">
    <name type="scientific">Streptomyces albospinus</name>
    <dbReference type="NCBI Taxonomy" id="285515"/>
    <lineage>
        <taxon>Bacteria</taxon>
        <taxon>Bacillati</taxon>
        <taxon>Actinomycetota</taxon>
        <taxon>Actinomycetes</taxon>
        <taxon>Kitasatosporales</taxon>
        <taxon>Streptomycetaceae</taxon>
        <taxon>Streptomyces</taxon>
    </lineage>
</organism>
<gene>
    <name evidence="2" type="ORF">GCM10010211_71740</name>
</gene>